<dbReference type="Gene3D" id="3.30.2310.20">
    <property type="entry name" value="RelE-like"/>
    <property type="match status" value="1"/>
</dbReference>
<name>A0ABU8YSN4_9CYAN</name>
<dbReference type="InterPro" id="IPR007712">
    <property type="entry name" value="RelE/ParE_toxin"/>
</dbReference>
<evidence type="ECO:0000256" key="1">
    <source>
        <dbReference type="ARBA" id="ARBA00022649"/>
    </source>
</evidence>
<keyword evidence="3" id="KW-1185">Reference proteome</keyword>
<dbReference type="Proteomes" id="UP001384579">
    <property type="component" value="Unassembled WGS sequence"/>
</dbReference>
<dbReference type="EMBL" id="JBBLXS010000319">
    <property type="protein sequence ID" value="MEK0187208.1"/>
    <property type="molecule type" value="Genomic_DNA"/>
</dbReference>
<protein>
    <submittedName>
        <fullName evidence="2">Type II toxin-antitoxin system RelE/ParE family toxin</fullName>
    </submittedName>
</protein>
<dbReference type="RefSeq" id="WP_340517506.1">
    <property type="nucleotide sequence ID" value="NZ_JBBLXS010000319.1"/>
</dbReference>
<keyword evidence="1" id="KW-1277">Toxin-antitoxin system</keyword>
<gene>
    <name evidence="2" type="ORF">WMG39_20480</name>
</gene>
<dbReference type="Pfam" id="PF05016">
    <property type="entry name" value="ParE_toxin"/>
    <property type="match status" value="1"/>
</dbReference>
<evidence type="ECO:0000313" key="2">
    <source>
        <dbReference type="EMBL" id="MEK0187208.1"/>
    </source>
</evidence>
<dbReference type="InterPro" id="IPR035093">
    <property type="entry name" value="RelE/ParE_toxin_dom_sf"/>
</dbReference>
<sequence>MTYRVEISPTAINDIENIFLWLKLNAPEKSYRWVRGCYEIILKLESFPSRCPLALESEYLDLEIRQLLYEKKYRILFSIVEDENTRMVKIHRVRHSSQQNFDSLKQLLDNDEEE</sequence>
<evidence type="ECO:0000313" key="3">
    <source>
        <dbReference type="Proteomes" id="UP001384579"/>
    </source>
</evidence>
<proteinExistence type="predicted"/>
<organism evidence="2 3">
    <name type="scientific">Microcoleus anatoxicus PTRS2</name>
    <dbReference type="NCBI Taxonomy" id="2705321"/>
    <lineage>
        <taxon>Bacteria</taxon>
        <taxon>Bacillati</taxon>
        <taxon>Cyanobacteriota</taxon>
        <taxon>Cyanophyceae</taxon>
        <taxon>Oscillatoriophycideae</taxon>
        <taxon>Oscillatoriales</taxon>
        <taxon>Microcoleaceae</taxon>
        <taxon>Microcoleus</taxon>
        <taxon>Microcoleus anatoxicus</taxon>
    </lineage>
</organism>
<reference evidence="2 3" key="1">
    <citation type="journal article" date="2020" name="Harmful Algae">
        <title>Molecular and morphological characterization of a novel dihydroanatoxin-a producing Microcoleus species (cyanobacteria) from the Russian River, California, USA.</title>
        <authorList>
            <person name="Conklin K.Y."/>
            <person name="Stancheva R."/>
            <person name="Otten T.G."/>
            <person name="Fadness R."/>
            <person name="Boyer G.L."/>
            <person name="Read B."/>
            <person name="Zhang X."/>
            <person name="Sheath R.G."/>
        </authorList>
    </citation>
    <scope>NUCLEOTIDE SEQUENCE [LARGE SCALE GENOMIC DNA]</scope>
    <source>
        <strain evidence="2 3">PTRS2</strain>
    </source>
</reference>
<comment type="caution">
    <text evidence="2">The sequence shown here is derived from an EMBL/GenBank/DDBJ whole genome shotgun (WGS) entry which is preliminary data.</text>
</comment>
<accession>A0ABU8YSN4</accession>